<organism evidence="2 3">
    <name type="scientific">Streptomyces yatensis</name>
    <dbReference type="NCBI Taxonomy" id="155177"/>
    <lineage>
        <taxon>Bacteria</taxon>
        <taxon>Bacillati</taxon>
        <taxon>Actinomycetota</taxon>
        <taxon>Actinomycetes</taxon>
        <taxon>Kitasatosporales</taxon>
        <taxon>Streptomycetaceae</taxon>
        <taxon>Streptomyces</taxon>
        <taxon>Streptomyces violaceusniger group</taxon>
    </lineage>
</organism>
<protein>
    <submittedName>
        <fullName evidence="2">Uncharacterized protein</fullName>
    </submittedName>
</protein>
<gene>
    <name evidence="2" type="ORF">GCM10009680_47410</name>
</gene>
<feature type="region of interest" description="Disordered" evidence="1">
    <location>
        <begin position="1"/>
        <end position="23"/>
    </location>
</feature>
<name>A0ABN2I9N1_9ACTN</name>
<feature type="compositionally biased region" description="Polar residues" evidence="1">
    <location>
        <begin position="87"/>
        <end position="101"/>
    </location>
</feature>
<feature type="region of interest" description="Disordered" evidence="1">
    <location>
        <begin position="80"/>
        <end position="101"/>
    </location>
</feature>
<reference evidence="2 3" key="1">
    <citation type="journal article" date="2019" name="Int. J. Syst. Evol. Microbiol.">
        <title>The Global Catalogue of Microorganisms (GCM) 10K type strain sequencing project: providing services to taxonomists for standard genome sequencing and annotation.</title>
        <authorList>
            <consortium name="The Broad Institute Genomics Platform"/>
            <consortium name="The Broad Institute Genome Sequencing Center for Infectious Disease"/>
            <person name="Wu L."/>
            <person name="Ma J."/>
        </authorList>
    </citation>
    <scope>NUCLEOTIDE SEQUENCE [LARGE SCALE GENOMIC DNA]</scope>
    <source>
        <strain evidence="2 3">JCM 13244</strain>
    </source>
</reference>
<sequence>MHARNPLSPLSGRSSPPSPRARLAAPALAAALSAPSLSGGGSASGAGSADVTMWTFKQQHVAGLRAAAAEFGEKTGIRVRIEGPGSRMSSPVSTFRSPGRR</sequence>
<evidence type="ECO:0000256" key="1">
    <source>
        <dbReference type="SAM" id="MobiDB-lite"/>
    </source>
</evidence>
<evidence type="ECO:0000313" key="3">
    <source>
        <dbReference type="Proteomes" id="UP001499947"/>
    </source>
</evidence>
<comment type="caution">
    <text evidence="2">The sequence shown here is derived from an EMBL/GenBank/DDBJ whole genome shotgun (WGS) entry which is preliminary data.</text>
</comment>
<keyword evidence="3" id="KW-1185">Reference proteome</keyword>
<dbReference type="EMBL" id="BAAALR010000053">
    <property type="protein sequence ID" value="GAA1700989.1"/>
    <property type="molecule type" value="Genomic_DNA"/>
</dbReference>
<proteinExistence type="predicted"/>
<evidence type="ECO:0000313" key="2">
    <source>
        <dbReference type="EMBL" id="GAA1700989.1"/>
    </source>
</evidence>
<dbReference type="Proteomes" id="UP001499947">
    <property type="component" value="Unassembled WGS sequence"/>
</dbReference>
<accession>A0ABN2I9N1</accession>